<dbReference type="InterPro" id="IPR008909">
    <property type="entry name" value="DALR_anticod-bd"/>
</dbReference>
<proteinExistence type="predicted"/>
<keyword evidence="2" id="KW-0547">Nucleotide-binding</keyword>
<evidence type="ECO:0000259" key="4">
    <source>
        <dbReference type="SMART" id="SM00836"/>
    </source>
</evidence>
<dbReference type="GO" id="GO:0004814">
    <property type="term" value="F:arginine-tRNA ligase activity"/>
    <property type="evidence" value="ECO:0007669"/>
    <property type="project" value="InterPro"/>
</dbReference>
<evidence type="ECO:0000256" key="1">
    <source>
        <dbReference type="ARBA" id="ARBA00022598"/>
    </source>
</evidence>
<sequence length="330" mass="37485">MPLSNIVSPAFKSILVNRLQKILHDYKKPTSSRSTLEFADQSNVSLQAEEGNDIPLIRMQQTDQICYRSAIALKLAASPEAAICIATQLVDDLIQSTQADSRDIPVPLLHDIWHNAVIQSTTSGWIHFQFSDQELAAWLQMLSEWLLLCKHPGISQQPDQLDALEALSDGKQPLTQNYELRHSTSSFEVLYTHARCCGLLRLGESTNLLHLDSDPAQTAVWRIAEPDFIPWYVDRQFRCHHPAERRLISQMVNILDELFVTPSPSAARIWRMAQCLSQDFQTFYAHCSIFATAKSDRSLAQVRLGLVLLTQALLRWLLEDWLCLRAPIEL</sequence>
<dbReference type="Pfam" id="PF05746">
    <property type="entry name" value="DALR_1"/>
    <property type="match status" value="1"/>
</dbReference>
<keyword evidence="3" id="KW-0067">ATP-binding</keyword>
<keyword evidence="6" id="KW-1185">Reference proteome</keyword>
<protein>
    <submittedName>
        <fullName evidence="5">DALR anticodon-binding domain-containing protein</fullName>
    </submittedName>
</protein>
<feature type="domain" description="DALR anticodon binding" evidence="4">
    <location>
        <begin position="189"/>
        <end position="319"/>
    </location>
</feature>
<dbReference type="Proteomes" id="UP001163152">
    <property type="component" value="Chromosome"/>
</dbReference>
<dbReference type="GO" id="GO:0006420">
    <property type="term" value="P:arginyl-tRNA aminoacylation"/>
    <property type="evidence" value="ECO:0007669"/>
    <property type="project" value="InterPro"/>
</dbReference>
<dbReference type="RefSeq" id="WP_268608065.1">
    <property type="nucleotide sequence ID" value="NZ_CP113797.1"/>
</dbReference>
<reference evidence="5" key="1">
    <citation type="submission" date="2022-12" db="EMBL/GenBank/DDBJ databases">
        <title>Polyphasic identification of a Novel Hot-Spring Cyanobacterium Ocullathermofonsia sinensis gen nov. sp. nov. and Genomic Insights on its Adaptations to the Thermal Habitat.</title>
        <authorList>
            <person name="Daroch M."/>
            <person name="Tang J."/>
            <person name="Jiang Y."/>
        </authorList>
    </citation>
    <scope>NUCLEOTIDE SEQUENCE</scope>
    <source>
        <strain evidence="5">PKUAC-SCTA174</strain>
    </source>
</reference>
<evidence type="ECO:0000313" key="6">
    <source>
        <dbReference type="Proteomes" id="UP001163152"/>
    </source>
</evidence>
<gene>
    <name evidence="5" type="ORF">OXH18_15815</name>
</gene>
<dbReference type="InterPro" id="IPR009080">
    <property type="entry name" value="tRNAsynth_Ia_anticodon-bd"/>
</dbReference>
<dbReference type="AlphaFoldDB" id="A0A9E9CA88"/>
<dbReference type="SMART" id="SM00836">
    <property type="entry name" value="DALR_1"/>
    <property type="match status" value="1"/>
</dbReference>
<keyword evidence="1" id="KW-0436">Ligase</keyword>
<evidence type="ECO:0000313" key="5">
    <source>
        <dbReference type="EMBL" id="WAL58640.1"/>
    </source>
</evidence>
<organism evidence="5 6">
    <name type="scientific">Thermocoleostomius sinensis A174</name>
    <dbReference type="NCBI Taxonomy" id="2016057"/>
    <lineage>
        <taxon>Bacteria</taxon>
        <taxon>Bacillati</taxon>
        <taxon>Cyanobacteriota</taxon>
        <taxon>Cyanophyceae</taxon>
        <taxon>Oculatellales</taxon>
        <taxon>Oculatellaceae</taxon>
        <taxon>Thermocoleostomius</taxon>
    </lineage>
</organism>
<dbReference type="Gene3D" id="1.10.730.10">
    <property type="entry name" value="Isoleucyl-tRNA Synthetase, Domain 1"/>
    <property type="match status" value="1"/>
</dbReference>
<evidence type="ECO:0000256" key="3">
    <source>
        <dbReference type="ARBA" id="ARBA00022840"/>
    </source>
</evidence>
<name>A0A9E9CA88_9CYAN</name>
<dbReference type="SUPFAM" id="SSF47323">
    <property type="entry name" value="Anticodon-binding domain of a subclass of class I aminoacyl-tRNA synthetases"/>
    <property type="match status" value="1"/>
</dbReference>
<dbReference type="KEGG" id="tsin:OXH18_15815"/>
<dbReference type="GO" id="GO:0005524">
    <property type="term" value="F:ATP binding"/>
    <property type="evidence" value="ECO:0007669"/>
    <property type="project" value="UniProtKB-KW"/>
</dbReference>
<dbReference type="EMBL" id="CP113797">
    <property type="protein sequence ID" value="WAL58640.1"/>
    <property type="molecule type" value="Genomic_DNA"/>
</dbReference>
<accession>A0A9E9CA88</accession>
<evidence type="ECO:0000256" key="2">
    <source>
        <dbReference type="ARBA" id="ARBA00022741"/>
    </source>
</evidence>